<feature type="domain" description="DUF4365" evidence="2">
    <location>
        <begin position="120"/>
        <end position="275"/>
    </location>
</feature>
<dbReference type="EMBL" id="WJIE01000032">
    <property type="protein sequence ID" value="MRG98428.1"/>
    <property type="molecule type" value="Genomic_DNA"/>
</dbReference>
<keyword evidence="4" id="KW-1185">Reference proteome</keyword>
<organism evidence="3 4">
    <name type="scientific">Polyangium spumosum</name>
    <dbReference type="NCBI Taxonomy" id="889282"/>
    <lineage>
        <taxon>Bacteria</taxon>
        <taxon>Pseudomonadati</taxon>
        <taxon>Myxococcota</taxon>
        <taxon>Polyangia</taxon>
        <taxon>Polyangiales</taxon>
        <taxon>Polyangiaceae</taxon>
        <taxon>Polyangium</taxon>
    </lineage>
</organism>
<dbReference type="InterPro" id="IPR025375">
    <property type="entry name" value="DUF4365"/>
</dbReference>
<comment type="caution">
    <text evidence="3">The sequence shown here is derived from an EMBL/GenBank/DDBJ whole genome shotgun (WGS) entry which is preliminary data.</text>
</comment>
<evidence type="ECO:0000256" key="1">
    <source>
        <dbReference type="SAM" id="MobiDB-lite"/>
    </source>
</evidence>
<accession>A0A6N7Q271</accession>
<feature type="region of interest" description="Disordered" evidence="1">
    <location>
        <begin position="47"/>
        <end position="89"/>
    </location>
</feature>
<reference evidence="3 4" key="1">
    <citation type="submission" date="2019-10" db="EMBL/GenBank/DDBJ databases">
        <title>A soil myxobacterium in the family Polyangiaceae.</title>
        <authorList>
            <person name="Li Y."/>
            <person name="Wang J."/>
        </authorList>
    </citation>
    <scope>NUCLEOTIDE SEQUENCE [LARGE SCALE GENOMIC DNA]</scope>
    <source>
        <strain evidence="3 4">DSM 14734</strain>
    </source>
</reference>
<proteinExistence type="predicted"/>
<feature type="compositionally biased region" description="Polar residues" evidence="1">
    <location>
        <begin position="53"/>
        <end position="65"/>
    </location>
</feature>
<evidence type="ECO:0000313" key="3">
    <source>
        <dbReference type="EMBL" id="MRG98428.1"/>
    </source>
</evidence>
<sequence>MLPPYRRPHLECQGKAGPGRISSHSRPSTLVDGGGVLNEGSHFVRGKDGAWSEATTTELPQTPSSAPRCPRGGECDTGGGDDRALTPPRLASSTDFRPVAWCALWVWRPMLLSDNNIKSELSYAYLHAIAARAGFACEVTGRHSDGAGVDAVLRAKERFFPDSVYTNFTADVQLKSTSREPVDEKDHYSFAMSVRHYDKARSTETAAPVIVVVLFLPEDAADWLIHSEDSLITKRCAYWVSLYGAPPSANATAQTVYVPKSNCLSVDALRALMGRFSRQERILYASP</sequence>
<dbReference type="AlphaFoldDB" id="A0A6N7Q271"/>
<dbReference type="Pfam" id="PF14280">
    <property type="entry name" value="DUF4365"/>
    <property type="match status" value="1"/>
</dbReference>
<name>A0A6N7Q271_9BACT</name>
<dbReference type="Proteomes" id="UP000440224">
    <property type="component" value="Unassembled WGS sequence"/>
</dbReference>
<evidence type="ECO:0000259" key="2">
    <source>
        <dbReference type="Pfam" id="PF14280"/>
    </source>
</evidence>
<evidence type="ECO:0000313" key="4">
    <source>
        <dbReference type="Proteomes" id="UP000440224"/>
    </source>
</evidence>
<gene>
    <name evidence="3" type="ORF">GF068_41910</name>
</gene>
<protein>
    <submittedName>
        <fullName evidence="3">DUF4365 domain-containing protein</fullName>
    </submittedName>
</protein>
<feature type="region of interest" description="Disordered" evidence="1">
    <location>
        <begin position="1"/>
        <end position="35"/>
    </location>
</feature>